<feature type="domain" description="Peptidase C39" evidence="11">
    <location>
        <begin position="2"/>
        <end position="123"/>
    </location>
</feature>
<reference evidence="12 13" key="1">
    <citation type="submission" date="2018-11" db="EMBL/GenBank/DDBJ databases">
        <title>Genomes From Bacteria Associated with the Canine Oral Cavity: a Test Case for Automated Genome-Based Taxonomic Assignment.</title>
        <authorList>
            <person name="Coil D.A."/>
            <person name="Jospin G."/>
            <person name="Darling A.E."/>
            <person name="Wallis C."/>
            <person name="Davis I.J."/>
            <person name="Harris S."/>
            <person name="Eisen J.A."/>
            <person name="Holcombe L.J."/>
            <person name="O'Flynn C."/>
        </authorList>
    </citation>
    <scope>NUCLEOTIDE SEQUENCE [LARGE SCALE GENOMIC DNA]</scope>
    <source>
        <strain evidence="12 13">OH2617_COT-023</strain>
    </source>
</reference>
<dbReference type="EMBL" id="RQYS01000087">
    <property type="protein sequence ID" value="RRD57160.1"/>
    <property type="molecule type" value="Genomic_DNA"/>
</dbReference>
<evidence type="ECO:0000256" key="5">
    <source>
        <dbReference type="ARBA" id="ARBA00022989"/>
    </source>
</evidence>
<dbReference type="AlphaFoldDB" id="A0A3P1XGS7"/>
<dbReference type="Gene3D" id="3.90.70.10">
    <property type="entry name" value="Cysteine proteinases"/>
    <property type="match status" value="1"/>
</dbReference>
<dbReference type="GO" id="GO:0048038">
    <property type="term" value="F:quinone binding"/>
    <property type="evidence" value="ECO:0007669"/>
    <property type="project" value="UniProtKB-KW"/>
</dbReference>
<dbReference type="CDD" id="cd12921">
    <property type="entry name" value="VKOR_4"/>
    <property type="match status" value="1"/>
</dbReference>
<protein>
    <recommendedName>
        <fullName evidence="11">Peptidase C39 domain-containing protein</fullName>
    </recommendedName>
</protein>
<sequence length="545" mass="63323">MQADNYLIPLLETYLKHYAIYPDSKELQLVLQSSPSFPSVLSVIQTCLYFGLKTNGYRADFEALQKNEMPVIAHVRTKDSEKFVLVKQVTERSVWYIDDTGHRMIEDTKENFCASWTGVLILSEKKMMTYRLGENKKSSKYRWAYGLFGLAVLCVILSGFLQHTLSIYTICALLLKSIGIWVSFHLIRHERSFFYSPINRFCHLRPSFDCDKVLRSGGATIFNTISLADIGLVYFISGEITLLLSVFSGLQKDSLLLLFYLSCCCIPYLLFSIIYQRFVIKKWCPLCLGVAGIVLLELSLFICYPDKNIWQTEILPFLYMLMFSFACAVLFLLFYYHLLRTEAEAFVNRTKYLQLKRTPAIFMPIFNRQAYTTVSSPYCIHIGNLHADIMITTLLNPMCDPCKKVAKEIIYLIKKFPENYVWQIRFDGIEANAYEEANRTQLHLLELCRKAKDNQTKLRIMADWFEQQSFRRFLKLHPIREISTETISTFREQQGENKQLNVKKVPAIRINGRELPLEYAITDIPLLCTDKLFTQLITCNPDKKT</sequence>
<keyword evidence="9" id="KW-0676">Redox-active center</keyword>
<evidence type="ECO:0000256" key="8">
    <source>
        <dbReference type="ARBA" id="ARBA00023157"/>
    </source>
</evidence>
<dbReference type="InterPro" id="IPR038354">
    <property type="entry name" value="VKOR_sf"/>
</dbReference>
<dbReference type="GO" id="GO:0016491">
    <property type="term" value="F:oxidoreductase activity"/>
    <property type="evidence" value="ECO:0007669"/>
    <property type="project" value="UniProtKB-KW"/>
</dbReference>
<dbReference type="PROSITE" id="PS50990">
    <property type="entry name" value="PEPTIDASE_C39"/>
    <property type="match status" value="1"/>
</dbReference>
<dbReference type="GO" id="GO:0016020">
    <property type="term" value="C:membrane"/>
    <property type="evidence" value="ECO:0007669"/>
    <property type="project" value="UniProtKB-SubCell"/>
</dbReference>
<proteinExistence type="inferred from homology"/>
<gene>
    <name evidence="12" type="ORF">EII40_13240</name>
</gene>
<dbReference type="OrthoDB" id="1100563at2"/>
<evidence type="ECO:0000256" key="1">
    <source>
        <dbReference type="ARBA" id="ARBA00004141"/>
    </source>
</evidence>
<dbReference type="InterPro" id="IPR012932">
    <property type="entry name" value="VKOR"/>
</dbReference>
<keyword evidence="6" id="KW-0560">Oxidoreductase</keyword>
<feature type="transmembrane region" description="Helical" evidence="10">
    <location>
        <begin position="283"/>
        <end position="302"/>
    </location>
</feature>
<dbReference type="SUPFAM" id="SSF52833">
    <property type="entry name" value="Thioredoxin-like"/>
    <property type="match status" value="1"/>
</dbReference>
<dbReference type="Pfam" id="PF03412">
    <property type="entry name" value="Peptidase_C39"/>
    <property type="match status" value="1"/>
</dbReference>
<evidence type="ECO:0000256" key="4">
    <source>
        <dbReference type="ARBA" id="ARBA00022719"/>
    </source>
</evidence>
<dbReference type="RefSeq" id="WP_124752671.1">
    <property type="nucleotide sequence ID" value="NZ_RQYS01000087.1"/>
</dbReference>
<comment type="subcellular location">
    <subcellularLocation>
        <location evidence="1">Membrane</location>
        <topology evidence="1">Multi-pass membrane protein</topology>
    </subcellularLocation>
</comment>
<name>A0A3P1XGS7_TANFO</name>
<feature type="transmembrane region" description="Helical" evidence="10">
    <location>
        <begin position="167"/>
        <end position="187"/>
    </location>
</feature>
<feature type="transmembrane region" description="Helical" evidence="10">
    <location>
        <begin position="232"/>
        <end position="250"/>
    </location>
</feature>
<keyword evidence="5 10" id="KW-1133">Transmembrane helix</keyword>
<evidence type="ECO:0000256" key="2">
    <source>
        <dbReference type="ARBA" id="ARBA00006214"/>
    </source>
</evidence>
<feature type="transmembrane region" description="Helical" evidence="10">
    <location>
        <begin position="256"/>
        <end position="276"/>
    </location>
</feature>
<feature type="transmembrane region" description="Helical" evidence="10">
    <location>
        <begin position="143"/>
        <end position="161"/>
    </location>
</feature>
<dbReference type="InterPro" id="IPR005074">
    <property type="entry name" value="Peptidase_C39"/>
</dbReference>
<dbReference type="Gene3D" id="1.20.1440.130">
    <property type="entry name" value="VKOR domain"/>
    <property type="match status" value="1"/>
</dbReference>
<dbReference type="Pfam" id="PF07884">
    <property type="entry name" value="VKOR"/>
    <property type="match status" value="1"/>
</dbReference>
<evidence type="ECO:0000256" key="6">
    <source>
        <dbReference type="ARBA" id="ARBA00023002"/>
    </source>
</evidence>
<feature type="transmembrane region" description="Helical" evidence="10">
    <location>
        <begin position="314"/>
        <end position="336"/>
    </location>
</feature>
<dbReference type="Proteomes" id="UP000278609">
    <property type="component" value="Unassembled WGS sequence"/>
</dbReference>
<organism evidence="12 13">
    <name type="scientific">Tannerella forsythia</name>
    <name type="common">Bacteroides forsythus</name>
    <dbReference type="NCBI Taxonomy" id="28112"/>
    <lineage>
        <taxon>Bacteria</taxon>
        <taxon>Pseudomonadati</taxon>
        <taxon>Bacteroidota</taxon>
        <taxon>Bacteroidia</taxon>
        <taxon>Bacteroidales</taxon>
        <taxon>Tannerellaceae</taxon>
        <taxon>Tannerella</taxon>
    </lineage>
</organism>
<comment type="caution">
    <text evidence="12">The sequence shown here is derived from an EMBL/GenBank/DDBJ whole genome shotgun (WGS) entry which is preliminary data.</text>
</comment>
<dbReference type="GO" id="GO:0006508">
    <property type="term" value="P:proteolysis"/>
    <property type="evidence" value="ECO:0007669"/>
    <property type="project" value="InterPro"/>
</dbReference>
<keyword evidence="3 10" id="KW-0812">Transmembrane</keyword>
<dbReference type="GO" id="GO:0005524">
    <property type="term" value="F:ATP binding"/>
    <property type="evidence" value="ECO:0007669"/>
    <property type="project" value="InterPro"/>
</dbReference>
<evidence type="ECO:0000256" key="9">
    <source>
        <dbReference type="ARBA" id="ARBA00023284"/>
    </source>
</evidence>
<comment type="similarity">
    <text evidence="2">Belongs to the VKOR family.</text>
</comment>
<evidence type="ECO:0000256" key="3">
    <source>
        <dbReference type="ARBA" id="ARBA00022692"/>
    </source>
</evidence>
<dbReference type="GO" id="GO:0008233">
    <property type="term" value="F:peptidase activity"/>
    <property type="evidence" value="ECO:0007669"/>
    <property type="project" value="InterPro"/>
</dbReference>
<evidence type="ECO:0000259" key="11">
    <source>
        <dbReference type="PROSITE" id="PS50990"/>
    </source>
</evidence>
<evidence type="ECO:0000256" key="10">
    <source>
        <dbReference type="SAM" id="Phobius"/>
    </source>
</evidence>
<keyword evidence="4" id="KW-0874">Quinone</keyword>
<evidence type="ECO:0000313" key="13">
    <source>
        <dbReference type="Proteomes" id="UP000278609"/>
    </source>
</evidence>
<dbReference type="InterPro" id="IPR036249">
    <property type="entry name" value="Thioredoxin-like_sf"/>
</dbReference>
<accession>A0A3P1XGS7</accession>
<keyword evidence="8" id="KW-1015">Disulfide bond</keyword>
<evidence type="ECO:0000256" key="7">
    <source>
        <dbReference type="ARBA" id="ARBA00023136"/>
    </source>
</evidence>
<keyword evidence="7 10" id="KW-0472">Membrane</keyword>
<evidence type="ECO:0000313" key="12">
    <source>
        <dbReference type="EMBL" id="RRD57160.1"/>
    </source>
</evidence>